<evidence type="ECO:0000259" key="5">
    <source>
        <dbReference type="PROSITE" id="PS50977"/>
    </source>
</evidence>
<reference evidence="6 7" key="1">
    <citation type="journal article" date="2019" name="Int. J. Syst. Evol. Microbiol.">
        <title>The Global Catalogue of Microorganisms (GCM) 10K type strain sequencing project: providing services to taxonomists for standard genome sequencing and annotation.</title>
        <authorList>
            <consortium name="The Broad Institute Genomics Platform"/>
            <consortium name="The Broad Institute Genome Sequencing Center for Infectious Disease"/>
            <person name="Wu L."/>
            <person name="Ma J."/>
        </authorList>
    </citation>
    <scope>NUCLEOTIDE SEQUENCE [LARGE SCALE GENOMIC DNA]</scope>
    <source>
        <strain evidence="6 7">JCM 14549</strain>
    </source>
</reference>
<dbReference type="InterPro" id="IPR036271">
    <property type="entry name" value="Tet_transcr_reg_TetR-rel_C_sf"/>
</dbReference>
<gene>
    <name evidence="6" type="ORF">GCM10009757_46720</name>
</gene>
<evidence type="ECO:0000256" key="3">
    <source>
        <dbReference type="ARBA" id="ARBA00023163"/>
    </source>
</evidence>
<keyword evidence="3" id="KW-0804">Transcription</keyword>
<dbReference type="InterPro" id="IPR050109">
    <property type="entry name" value="HTH-type_TetR-like_transc_reg"/>
</dbReference>
<proteinExistence type="predicted"/>
<dbReference type="InterPro" id="IPR004111">
    <property type="entry name" value="Repressor_TetR_C"/>
</dbReference>
<protein>
    <submittedName>
        <fullName evidence="6">TetR/AcrR family transcriptional regulator C-terminal domain-containing protein</fullName>
    </submittedName>
</protein>
<dbReference type="Proteomes" id="UP001403094">
    <property type="component" value="Unassembled WGS sequence"/>
</dbReference>
<dbReference type="Pfam" id="PF00440">
    <property type="entry name" value="TetR_N"/>
    <property type="match status" value="1"/>
</dbReference>
<dbReference type="Gene3D" id="1.10.357.10">
    <property type="entry name" value="Tetracycline Repressor, domain 2"/>
    <property type="match status" value="1"/>
</dbReference>
<dbReference type="SUPFAM" id="SSF48498">
    <property type="entry name" value="Tetracyclin repressor-like, C-terminal domain"/>
    <property type="match status" value="1"/>
</dbReference>
<dbReference type="PROSITE" id="PS50977">
    <property type="entry name" value="HTH_TETR_2"/>
    <property type="match status" value="1"/>
</dbReference>
<dbReference type="InterPro" id="IPR009057">
    <property type="entry name" value="Homeodomain-like_sf"/>
</dbReference>
<evidence type="ECO:0000313" key="7">
    <source>
        <dbReference type="Proteomes" id="UP001403094"/>
    </source>
</evidence>
<comment type="caution">
    <text evidence="6">The sequence shown here is derived from an EMBL/GenBank/DDBJ whole genome shotgun (WGS) entry which is preliminary data.</text>
</comment>
<dbReference type="EMBL" id="BAAANQ010000012">
    <property type="protein sequence ID" value="GAA2062563.1"/>
    <property type="molecule type" value="Genomic_DNA"/>
</dbReference>
<keyword evidence="1" id="KW-0805">Transcription regulation</keyword>
<organism evidence="6 7">
    <name type="scientific">Streptomyces cheonanensis</name>
    <dbReference type="NCBI Taxonomy" id="312720"/>
    <lineage>
        <taxon>Bacteria</taxon>
        <taxon>Bacillati</taxon>
        <taxon>Actinomycetota</taxon>
        <taxon>Actinomycetes</taxon>
        <taxon>Kitasatosporales</taxon>
        <taxon>Streptomycetaceae</taxon>
        <taxon>Streptomyces</taxon>
    </lineage>
</organism>
<dbReference type="Gene3D" id="1.10.10.60">
    <property type="entry name" value="Homeodomain-like"/>
    <property type="match status" value="1"/>
</dbReference>
<dbReference type="Pfam" id="PF02909">
    <property type="entry name" value="TetR_C_1"/>
    <property type="match status" value="1"/>
</dbReference>
<feature type="DNA-binding region" description="H-T-H motif" evidence="4">
    <location>
        <begin position="56"/>
        <end position="75"/>
    </location>
</feature>
<dbReference type="SUPFAM" id="SSF46689">
    <property type="entry name" value="Homeodomain-like"/>
    <property type="match status" value="1"/>
</dbReference>
<keyword evidence="2 4" id="KW-0238">DNA-binding</keyword>
<dbReference type="PANTHER" id="PTHR30055:SF151">
    <property type="entry name" value="TRANSCRIPTIONAL REGULATORY PROTEIN"/>
    <property type="match status" value="1"/>
</dbReference>
<name>A0ABN2VI93_9ACTN</name>
<evidence type="ECO:0000313" key="6">
    <source>
        <dbReference type="EMBL" id="GAA2062563.1"/>
    </source>
</evidence>
<feature type="domain" description="HTH tetR-type" evidence="5">
    <location>
        <begin position="33"/>
        <end position="93"/>
    </location>
</feature>
<evidence type="ECO:0000256" key="1">
    <source>
        <dbReference type="ARBA" id="ARBA00023015"/>
    </source>
</evidence>
<keyword evidence="7" id="KW-1185">Reference proteome</keyword>
<sequence length="246" mass="27464">MPSRERQVQTAEDRDHVSVWERLDRPAPVPRTTLTPQRIARTAVAIADTEGLDAVTMRRLATELGVAPMAAYRYVNGKDELLELMVDFVYGEVELPDGTEGWHSTMRTLALRIREVLLRHAWVRRAAWCAPTPSQLAVPEAVLSVLDGVSLDMDTAMAVYNTVTAYVHGAVDSEVGLTQLLRVRGWSSREEARSGLASHMGWLLETGRYPMYERYVGEAGRKDDLQWQFETGLDCVLDGIAARLAP</sequence>
<evidence type="ECO:0000256" key="4">
    <source>
        <dbReference type="PROSITE-ProRule" id="PRU00335"/>
    </source>
</evidence>
<dbReference type="PANTHER" id="PTHR30055">
    <property type="entry name" value="HTH-TYPE TRANSCRIPTIONAL REGULATOR RUTR"/>
    <property type="match status" value="1"/>
</dbReference>
<accession>A0ABN2VI93</accession>
<dbReference type="InterPro" id="IPR001647">
    <property type="entry name" value="HTH_TetR"/>
</dbReference>
<evidence type="ECO:0000256" key="2">
    <source>
        <dbReference type="ARBA" id="ARBA00023125"/>
    </source>
</evidence>